<comment type="caution">
    <text evidence="1">The sequence shown here is derived from an EMBL/GenBank/DDBJ whole genome shotgun (WGS) entry which is preliminary data.</text>
</comment>
<protein>
    <recommendedName>
        <fullName evidence="3">WG repeat-containing protein</fullName>
    </recommendedName>
</protein>
<evidence type="ECO:0008006" key="3">
    <source>
        <dbReference type="Google" id="ProtNLM"/>
    </source>
</evidence>
<reference evidence="1 2" key="1">
    <citation type="submission" date="2018-06" db="EMBL/GenBank/DDBJ databases">
        <title>Chryseolinea flavus sp. nov., a member of the phylum Bacteroidetes isolated from soil.</title>
        <authorList>
            <person name="Li Y."/>
            <person name="Wang J."/>
        </authorList>
    </citation>
    <scope>NUCLEOTIDE SEQUENCE [LARGE SCALE GENOMIC DNA]</scope>
    <source>
        <strain evidence="1 2">SDU1-6</strain>
    </source>
</reference>
<organism evidence="1 2">
    <name type="scientific">Pseudochryseolinea flava</name>
    <dbReference type="NCBI Taxonomy" id="2059302"/>
    <lineage>
        <taxon>Bacteria</taxon>
        <taxon>Pseudomonadati</taxon>
        <taxon>Bacteroidota</taxon>
        <taxon>Cytophagia</taxon>
        <taxon>Cytophagales</taxon>
        <taxon>Fulvivirgaceae</taxon>
        <taxon>Pseudochryseolinea</taxon>
    </lineage>
</organism>
<dbReference type="OrthoDB" id="2485468at2"/>
<evidence type="ECO:0000313" key="1">
    <source>
        <dbReference type="EMBL" id="RAV97711.1"/>
    </source>
</evidence>
<name>A0A364XW22_9BACT</name>
<dbReference type="Pfam" id="PF14903">
    <property type="entry name" value="WG_beta_rep"/>
    <property type="match status" value="2"/>
</dbReference>
<dbReference type="RefSeq" id="WP_112750095.1">
    <property type="nucleotide sequence ID" value="NZ_QMFY01000029.1"/>
</dbReference>
<dbReference type="EMBL" id="QMFY01000029">
    <property type="protein sequence ID" value="RAV97711.1"/>
    <property type="molecule type" value="Genomic_DNA"/>
</dbReference>
<dbReference type="Proteomes" id="UP000251889">
    <property type="component" value="Unassembled WGS sequence"/>
</dbReference>
<sequence length="393" mass="44525">MRIGTTESRGVVLMALLLCGICAAVLAQDKVLLVPFHAKNGWGYSDTLANVVIKPEAYDSVEFFDWYALAKVYRGGKINVIDAQGKRLLKEDCESIMSHGGAVWQLVNNKMVGLYDAEKRRYVLDVLYDNVQTYNDKVRVVIKKQKFALFTTAGIQLTPFKFDSIADQFNDYMVAYVGRKLFEINYADGKITPVKKVRISEGTGDVLGFAEVAPGDEERNTATQEFVDRIKREYTLDSMNATPIDFGGVFGSRIYVYQVYAKGKTAYLFWNERRIMSIKYAALSELYLDNGQFSMIAALGGKYGVINQDEQVLVPFQYDGLHTLTPSFVYTINAGKTGVWIFNTVYPPIKCHYDSVKLETRLNVHSRWSFVIFRVKKGNTWGYVGENGVEYFE</sequence>
<dbReference type="AlphaFoldDB" id="A0A364XW22"/>
<proteinExistence type="predicted"/>
<accession>A0A364XW22</accession>
<gene>
    <name evidence="1" type="ORF">DQQ10_27110</name>
</gene>
<dbReference type="InterPro" id="IPR032774">
    <property type="entry name" value="WG_beta_rep"/>
</dbReference>
<evidence type="ECO:0000313" key="2">
    <source>
        <dbReference type="Proteomes" id="UP000251889"/>
    </source>
</evidence>
<keyword evidence="2" id="KW-1185">Reference proteome</keyword>